<dbReference type="SUPFAM" id="SSF55545">
    <property type="entry name" value="beta-N-acetylhexosaminidase-like domain"/>
    <property type="match status" value="1"/>
</dbReference>
<dbReference type="OrthoDB" id="2484695at2"/>
<keyword evidence="3" id="KW-1185">Reference proteome</keyword>
<dbReference type="GO" id="GO:0005975">
    <property type="term" value="P:carbohydrate metabolic process"/>
    <property type="evidence" value="ECO:0007669"/>
    <property type="project" value="UniProtKB-ARBA"/>
</dbReference>
<dbReference type="InterPro" id="IPR017853">
    <property type="entry name" value="GH"/>
</dbReference>
<dbReference type="InterPro" id="IPR029018">
    <property type="entry name" value="Hex-like_dom2"/>
</dbReference>
<dbReference type="Gene3D" id="3.30.379.10">
    <property type="entry name" value="Chitobiase/beta-hexosaminidase domain 2-like"/>
    <property type="match status" value="1"/>
</dbReference>
<dbReference type="GO" id="GO:0016787">
    <property type="term" value="F:hydrolase activity"/>
    <property type="evidence" value="ECO:0007669"/>
    <property type="project" value="UniProtKB-KW"/>
</dbReference>
<protein>
    <recommendedName>
        <fullName evidence="4">Beta-hexosaminidase bacterial type N-terminal domain-containing protein</fullName>
    </recommendedName>
</protein>
<organism evidence="2 3">
    <name type="scientific">Paenibacillus contaminans</name>
    <dbReference type="NCBI Taxonomy" id="450362"/>
    <lineage>
        <taxon>Bacteria</taxon>
        <taxon>Bacillati</taxon>
        <taxon>Bacillota</taxon>
        <taxon>Bacilli</taxon>
        <taxon>Bacillales</taxon>
        <taxon>Paenibacillaceae</taxon>
        <taxon>Paenibacillus</taxon>
    </lineage>
</organism>
<evidence type="ECO:0008006" key="4">
    <source>
        <dbReference type="Google" id="ProtNLM"/>
    </source>
</evidence>
<comment type="caution">
    <text evidence="2">The sequence shown here is derived from an EMBL/GenBank/DDBJ whole genome shotgun (WGS) entry which is preliminary data.</text>
</comment>
<dbReference type="AlphaFoldDB" id="A0A329MPI2"/>
<keyword evidence="1" id="KW-0378">Hydrolase</keyword>
<dbReference type="RefSeq" id="WP_113030531.1">
    <property type="nucleotide sequence ID" value="NZ_QMFB01000004.1"/>
</dbReference>
<dbReference type="SUPFAM" id="SSF51445">
    <property type="entry name" value="(Trans)glycosidases"/>
    <property type="match status" value="1"/>
</dbReference>
<evidence type="ECO:0000313" key="3">
    <source>
        <dbReference type="Proteomes" id="UP000250369"/>
    </source>
</evidence>
<evidence type="ECO:0000313" key="2">
    <source>
        <dbReference type="EMBL" id="RAV21440.1"/>
    </source>
</evidence>
<sequence length="912" mass="103592">MLDLFRSDQGKSAIEYTHFPTAMQAIVWRNWGMVPVERIAKILEASLDQVIELAEGMGLPSSPEVDPLWLSRGYITLIRANWHLLAYEQLLVLLDWTADQLAFALKEDDFLWIKLGSLKPARDAVYYRPLTAEEEERTAQLRREIARHFPADAHPLLEKPFGFLQRFAADSDRDDKWMLARESVRVKTDDAGANAANADEHANAYAKADDAANDDVRLDAGWRVCYPAGGKNVRAFADRFVRRLKQRWGIEMTACELDPEQKADAPEAHTIQLVIRKENSLLAESHAIEVSAHAVTIRAVDEPGLLKGLQWIAKRLESRGAPLLKRGHTQRKTKMDLRFIYSYFAVFGDPLIDPEVDPYPDALLESLSELGVNGVWLHAVLYNLVPWDAAPELSVHWEKRLDGLRKLTERAARYGIGVYLYFNEPREMPLSFFERYPEWKGHSHDGIHAVLCTSHPDIQHYLRSATARLFTEVPELAGLFTITKSENVTHCYSHANRQTTTCARCREREPIDVVAELNRCIAEGAFSAKPDAKLICYTWAWTEYKEETLIEGIRKLPDGMRVMCVSEELMPTFVADTEGYVRDYSISIVGPGERSKISWETAAARGLESVAKVQFNNSWECSAVPYLPVLDLVEEHLKRLLESGVTGLMLSWTLGGYPSSNLELASEYYWETSAADSTDPFEAADRFVPSVKSELLKRKFGEAAEPIEGAIRQLSEAFRQFPFHITTLYAGPQNSGPANLLYLSPTGYRASMVGFPYDDLNTWRSIYTAERFEKQFQLLAEQWKSGLDILLGAEAAVPAGSRREYTELLHTAMGAYYHFQSTANQVSFVRFRDLFLQEQDEKARGKLRSRLAELVEDELESAKSLYALVSRDSRIGYEATNHYYYRRQDLQEKALNCLHIKRQLAGESAIYV</sequence>
<evidence type="ECO:0000256" key="1">
    <source>
        <dbReference type="ARBA" id="ARBA00022801"/>
    </source>
</evidence>
<reference evidence="2 3" key="1">
    <citation type="journal article" date="2009" name="Int. J. Syst. Evol. Microbiol.">
        <title>Paenibacillus contaminans sp. nov., isolated from a contaminated laboratory plate.</title>
        <authorList>
            <person name="Chou J.H."/>
            <person name="Lee J.H."/>
            <person name="Lin M.C."/>
            <person name="Chang P.S."/>
            <person name="Arun A.B."/>
            <person name="Young C.C."/>
            <person name="Chen W.M."/>
        </authorList>
    </citation>
    <scope>NUCLEOTIDE SEQUENCE [LARGE SCALE GENOMIC DNA]</scope>
    <source>
        <strain evidence="2 3">CKOBP-6</strain>
    </source>
</reference>
<dbReference type="Proteomes" id="UP000250369">
    <property type="component" value="Unassembled WGS sequence"/>
</dbReference>
<proteinExistence type="predicted"/>
<gene>
    <name evidence="2" type="ORF">DQG23_09155</name>
</gene>
<dbReference type="EMBL" id="QMFB01000004">
    <property type="protein sequence ID" value="RAV21440.1"/>
    <property type="molecule type" value="Genomic_DNA"/>
</dbReference>
<name>A0A329MPI2_9BACL</name>
<accession>A0A329MPI2</accession>